<dbReference type="Proteomes" id="UP001142153">
    <property type="component" value="Unassembled WGS sequence"/>
</dbReference>
<evidence type="ECO:0000313" key="2">
    <source>
        <dbReference type="EMBL" id="MCZ8380351.1"/>
    </source>
</evidence>
<dbReference type="Pfam" id="PF13481">
    <property type="entry name" value="AAA_25"/>
    <property type="match status" value="1"/>
</dbReference>
<protein>
    <submittedName>
        <fullName evidence="2">AAA family ATPase</fullName>
    </submittedName>
</protein>
<dbReference type="InterPro" id="IPR027417">
    <property type="entry name" value="P-loop_NTPase"/>
</dbReference>
<evidence type="ECO:0000256" key="1">
    <source>
        <dbReference type="SAM" id="MobiDB-lite"/>
    </source>
</evidence>
<feature type="region of interest" description="Disordered" evidence="1">
    <location>
        <begin position="679"/>
        <end position="748"/>
    </location>
</feature>
<gene>
    <name evidence="2" type="ORF">O6P37_15895</name>
</gene>
<dbReference type="EMBL" id="JAPZPY010000007">
    <property type="protein sequence ID" value="MCZ8380351.1"/>
    <property type="molecule type" value="Genomic_DNA"/>
</dbReference>
<accession>A0ABT4PUV9</accession>
<reference evidence="2" key="1">
    <citation type="submission" date="2022-12" db="EMBL/GenBank/DDBJ databases">
        <authorList>
            <person name="Deng Y."/>
            <person name="Zhang Y.-Q."/>
        </authorList>
    </citation>
    <scope>NUCLEOTIDE SEQUENCE</scope>
    <source>
        <strain evidence="2">CPCC 205372</strain>
    </source>
</reference>
<evidence type="ECO:0000313" key="3">
    <source>
        <dbReference type="Proteomes" id="UP001142153"/>
    </source>
</evidence>
<feature type="region of interest" description="Disordered" evidence="1">
    <location>
        <begin position="213"/>
        <end position="241"/>
    </location>
</feature>
<sequence length="782" mass="84228">MTSTAHAANTRHDSRADMLTEYLAACFGNGEGFAHIAFGHGGHMNSGRYTFSRWEPRHYAWPEDAGRMQSEMLSAAETVDVYMCPYLTTGPKRAKGAARARNLFHADFDGDLLDPEKVRAIGGFAVASGSHGHGHVYVTLPVSVTPDQHEVLCRALGAYLGAADAKVSDNDMLRPPGTVNHKPGAGPVVCLVHPSESFDRTAEDFARQMGVRLPRNTDTPSYPAQPAAVPSRAEQATAPAPASLPRAVRQVLGIGTHDRSADIYRIAGECLRAGLTFDEMSSVVRSRADLVDKLNEVGGDDLTRVWFKLTDQQQALRCNDGPGAADAISAAPVHQHQELPRLYRATDLAPASQAQWLAANWLPQAAVALLIGDEGIGKSLLWVLIAAHVTTGKALPELGIPAREPQRIVIVVTEDDWQTTVLPRLAVADVNLDMVDVICTELDGSGSPVFPRDLHLLEQLDFALLVVDAWLDTVPASLSVRDPQQARQALRPFKELASQTGCAVLLLCHTNRVSSDNPRDRYGATGELRKVARLTLFAQRDDEGNLVVGPEKLNTAAPVSAAMFAITPVQHFPATDDHDGTVPLLSYAGASDLTAREHIALAHATDRAPDNNGDAVAWLARVLGTGPRWAAEVYDAGEAAGHSVDRLKRAKRKLHAESTKIGDTGRWLWHYPQDQGSTPIPLSASLPPCPLDPLDERQGSTSTSKERKRVNGEIRGSQAAPLPQANPRKNRQSTAPMPLVGSPRGTVSDRTSICGACGQQPLLYPDSIARGVCAHCWKATPR</sequence>
<dbReference type="RefSeq" id="WP_269894999.1">
    <property type="nucleotide sequence ID" value="NZ_JAPZPY010000007.1"/>
</dbReference>
<dbReference type="Gene3D" id="3.40.50.300">
    <property type="entry name" value="P-loop containing nucleotide triphosphate hydrolases"/>
    <property type="match status" value="1"/>
</dbReference>
<proteinExistence type="predicted"/>
<keyword evidence="3" id="KW-1185">Reference proteome</keyword>
<name>A0ABT4PUV9_9MYCO</name>
<organism evidence="2 3">
    <name type="scientific">Mycobacterium hippophais</name>
    <dbReference type="NCBI Taxonomy" id="3016340"/>
    <lineage>
        <taxon>Bacteria</taxon>
        <taxon>Bacillati</taxon>
        <taxon>Actinomycetota</taxon>
        <taxon>Actinomycetes</taxon>
        <taxon>Mycobacteriales</taxon>
        <taxon>Mycobacteriaceae</taxon>
        <taxon>Mycobacterium</taxon>
    </lineage>
</organism>
<dbReference type="SUPFAM" id="SSF52540">
    <property type="entry name" value="P-loop containing nucleoside triphosphate hydrolases"/>
    <property type="match status" value="1"/>
</dbReference>
<comment type="caution">
    <text evidence="2">The sequence shown here is derived from an EMBL/GenBank/DDBJ whole genome shotgun (WGS) entry which is preliminary data.</text>
</comment>